<evidence type="ECO:0000313" key="2">
    <source>
        <dbReference type="Proteomes" id="UP001289374"/>
    </source>
</evidence>
<dbReference type="AlphaFoldDB" id="A0AAE2BRE5"/>
<organism evidence="1 2">
    <name type="scientific">Sesamum angolense</name>
    <dbReference type="NCBI Taxonomy" id="2727404"/>
    <lineage>
        <taxon>Eukaryota</taxon>
        <taxon>Viridiplantae</taxon>
        <taxon>Streptophyta</taxon>
        <taxon>Embryophyta</taxon>
        <taxon>Tracheophyta</taxon>
        <taxon>Spermatophyta</taxon>
        <taxon>Magnoliopsida</taxon>
        <taxon>eudicotyledons</taxon>
        <taxon>Gunneridae</taxon>
        <taxon>Pentapetalae</taxon>
        <taxon>asterids</taxon>
        <taxon>lamiids</taxon>
        <taxon>Lamiales</taxon>
        <taxon>Pedaliaceae</taxon>
        <taxon>Sesamum</taxon>
    </lineage>
</organism>
<comment type="caution">
    <text evidence="1">The sequence shown here is derived from an EMBL/GenBank/DDBJ whole genome shotgun (WGS) entry which is preliminary data.</text>
</comment>
<accession>A0AAE2BRE5</accession>
<protein>
    <submittedName>
        <fullName evidence="1">Uncharacterized protein</fullName>
    </submittedName>
</protein>
<dbReference type="Proteomes" id="UP001289374">
    <property type="component" value="Unassembled WGS sequence"/>
</dbReference>
<name>A0AAE2BRE5_9LAMI</name>
<keyword evidence="2" id="KW-1185">Reference proteome</keyword>
<sequence length="295" mass="31829">MSSNNWLGFSLTPHLRVGGDAEVGGDATEEEAAVAADNSGGGGGCCFPASAAAHVPVMPLRSDGTFSVLDSKHYWRYDNDMNGPNLNEEGPKFEDFLGCCYSNSPSNEPGEINMNMPPNFSSCSDDHHKRENFTVPSPFLPPYHYTIVPTAAAANPDVVYSAAFGGGGGSTATSVSVFKSWFHHTEKPAVEGSSQCDFQALSLTVNPSSQPDVPVALRCRRRVMGRSGRWQSLARLRSLYLVNQLILSAKELLSTAVLRGIDGLEDMKLICGITVAERKDKPGKEDKVKSRHTIF</sequence>
<evidence type="ECO:0000313" key="1">
    <source>
        <dbReference type="EMBL" id="KAK4395072.1"/>
    </source>
</evidence>
<reference evidence="1" key="2">
    <citation type="journal article" date="2024" name="Plant">
        <title>Genomic evolution and insights into agronomic trait innovations of Sesamum species.</title>
        <authorList>
            <person name="Miao H."/>
            <person name="Wang L."/>
            <person name="Qu L."/>
            <person name="Liu H."/>
            <person name="Sun Y."/>
            <person name="Le M."/>
            <person name="Wang Q."/>
            <person name="Wei S."/>
            <person name="Zheng Y."/>
            <person name="Lin W."/>
            <person name="Duan Y."/>
            <person name="Cao H."/>
            <person name="Xiong S."/>
            <person name="Wang X."/>
            <person name="Wei L."/>
            <person name="Li C."/>
            <person name="Ma Q."/>
            <person name="Ju M."/>
            <person name="Zhao R."/>
            <person name="Li G."/>
            <person name="Mu C."/>
            <person name="Tian Q."/>
            <person name="Mei H."/>
            <person name="Zhang T."/>
            <person name="Gao T."/>
            <person name="Zhang H."/>
        </authorList>
    </citation>
    <scope>NUCLEOTIDE SEQUENCE</scope>
    <source>
        <strain evidence="1">K16</strain>
    </source>
</reference>
<reference evidence="1" key="1">
    <citation type="submission" date="2020-06" db="EMBL/GenBank/DDBJ databases">
        <authorList>
            <person name="Li T."/>
            <person name="Hu X."/>
            <person name="Zhang T."/>
            <person name="Song X."/>
            <person name="Zhang H."/>
            <person name="Dai N."/>
            <person name="Sheng W."/>
            <person name="Hou X."/>
            <person name="Wei L."/>
        </authorList>
    </citation>
    <scope>NUCLEOTIDE SEQUENCE</scope>
    <source>
        <strain evidence="1">K16</strain>
        <tissue evidence="1">Leaf</tissue>
    </source>
</reference>
<proteinExistence type="predicted"/>
<dbReference type="EMBL" id="JACGWL010000009">
    <property type="protein sequence ID" value="KAK4395072.1"/>
    <property type="molecule type" value="Genomic_DNA"/>
</dbReference>
<gene>
    <name evidence="1" type="ORF">Sango_1661500</name>
</gene>